<keyword evidence="3" id="KW-1185">Reference proteome</keyword>
<dbReference type="Pfam" id="PF13527">
    <property type="entry name" value="Acetyltransf_9"/>
    <property type="match status" value="1"/>
</dbReference>
<dbReference type="Pfam" id="PF13530">
    <property type="entry name" value="SCP2_2"/>
    <property type="match status" value="1"/>
</dbReference>
<dbReference type="PANTHER" id="PTHR37817">
    <property type="entry name" value="N-ACETYLTRANSFERASE EIS"/>
    <property type="match status" value="1"/>
</dbReference>
<gene>
    <name evidence="2" type="ORF">DFJ66_4129</name>
</gene>
<comment type="caution">
    <text evidence="2">The sequence shown here is derived from an EMBL/GenBank/DDBJ whole genome shotgun (WGS) entry which is preliminary data.</text>
</comment>
<dbReference type="AlphaFoldDB" id="A0A495XE25"/>
<name>A0A495XE25_9PSEU</name>
<dbReference type="SUPFAM" id="SSF55718">
    <property type="entry name" value="SCP-like"/>
    <property type="match status" value="1"/>
</dbReference>
<dbReference type="OrthoDB" id="3498897at2"/>
<dbReference type="RefSeq" id="WP_121223273.1">
    <property type="nucleotide sequence ID" value="NZ_JBIUBA010000012.1"/>
</dbReference>
<dbReference type="SUPFAM" id="SSF55729">
    <property type="entry name" value="Acyl-CoA N-acyltransferases (Nat)"/>
    <property type="match status" value="1"/>
</dbReference>
<dbReference type="PANTHER" id="PTHR37817:SF1">
    <property type="entry name" value="N-ACETYLTRANSFERASE EIS"/>
    <property type="match status" value="1"/>
</dbReference>
<accession>A0A495XE25</accession>
<dbReference type="GO" id="GO:0030649">
    <property type="term" value="P:aminoglycoside antibiotic catabolic process"/>
    <property type="evidence" value="ECO:0007669"/>
    <property type="project" value="TreeGrafter"/>
</dbReference>
<evidence type="ECO:0000313" key="2">
    <source>
        <dbReference type="EMBL" id="RKT70853.1"/>
    </source>
</evidence>
<dbReference type="Gene3D" id="3.30.1050.10">
    <property type="entry name" value="SCP2 sterol-binding domain"/>
    <property type="match status" value="1"/>
</dbReference>
<dbReference type="Gene3D" id="3.40.630.30">
    <property type="match status" value="2"/>
</dbReference>
<dbReference type="InterPro" id="IPR025559">
    <property type="entry name" value="Eis_dom"/>
</dbReference>
<dbReference type="Proteomes" id="UP000272729">
    <property type="component" value="Unassembled WGS sequence"/>
</dbReference>
<proteinExistence type="predicted"/>
<sequence>MLIRELTGDDADETRRLRRVAFGSTSEDDPVRPGRRGLLAELDGRPAAVLTITGFHQFYGGLPVPMGGIGGVAVDPSARGRGVASGLLDRALTDLRDHGQPLSVLYATVPALYRSRGWERAGVFEWVDFPIDRLPAGPRIAARPATTDDLDALHACYADLAATVNGLVDRSKPGVDVADVLNLDVVTVVPGHDGEVRGFLTAERNRDGLRVFDLVGRDATTQLGLLRSLTSWAGLLDQVSLRVTDPAVTGLLTNQAIRYTVNTSTWLLRVVDLPAAVAARGWPTAPALKDAAVDLDITDDHAPWHAGRQRLVVEDGSVRVEPGGTGAVRLHARALGPWFSGMQDTHALRRAGLLDGDGDAALLDRLVGAPGVPRLADFF</sequence>
<dbReference type="PROSITE" id="PS51186">
    <property type="entry name" value="GNAT"/>
    <property type="match status" value="1"/>
</dbReference>
<dbReference type="InterPro" id="IPR000182">
    <property type="entry name" value="GNAT_dom"/>
</dbReference>
<dbReference type="CDD" id="cd04301">
    <property type="entry name" value="NAT_SF"/>
    <property type="match status" value="1"/>
</dbReference>
<dbReference type="GO" id="GO:0034069">
    <property type="term" value="F:aminoglycoside N-acetyltransferase activity"/>
    <property type="evidence" value="ECO:0007669"/>
    <property type="project" value="TreeGrafter"/>
</dbReference>
<dbReference type="InterPro" id="IPR036527">
    <property type="entry name" value="SCP2_sterol-bd_dom_sf"/>
</dbReference>
<protein>
    <submittedName>
        <fullName evidence="2">Putative acetyltransferase</fullName>
    </submittedName>
</protein>
<feature type="domain" description="N-acetyltransferase" evidence="1">
    <location>
        <begin position="1"/>
        <end position="137"/>
    </location>
</feature>
<dbReference type="InterPro" id="IPR016181">
    <property type="entry name" value="Acyl_CoA_acyltransferase"/>
</dbReference>
<keyword evidence="2" id="KW-0808">Transferase</keyword>
<dbReference type="InterPro" id="IPR051554">
    <property type="entry name" value="Acetyltransferase_Eis"/>
</dbReference>
<evidence type="ECO:0000313" key="3">
    <source>
        <dbReference type="Proteomes" id="UP000272729"/>
    </source>
</evidence>
<dbReference type="EMBL" id="RBXR01000001">
    <property type="protein sequence ID" value="RKT70853.1"/>
    <property type="molecule type" value="Genomic_DNA"/>
</dbReference>
<organism evidence="2 3">
    <name type="scientific">Saccharothrix variisporea</name>
    <dbReference type="NCBI Taxonomy" id="543527"/>
    <lineage>
        <taxon>Bacteria</taxon>
        <taxon>Bacillati</taxon>
        <taxon>Actinomycetota</taxon>
        <taxon>Actinomycetes</taxon>
        <taxon>Pseudonocardiales</taxon>
        <taxon>Pseudonocardiaceae</taxon>
        <taxon>Saccharothrix</taxon>
    </lineage>
</organism>
<reference evidence="2 3" key="1">
    <citation type="submission" date="2018-10" db="EMBL/GenBank/DDBJ databases">
        <title>Sequencing the genomes of 1000 actinobacteria strains.</title>
        <authorList>
            <person name="Klenk H.-P."/>
        </authorList>
    </citation>
    <scope>NUCLEOTIDE SEQUENCE [LARGE SCALE GENOMIC DNA]</scope>
    <source>
        <strain evidence="2 3">DSM 43911</strain>
    </source>
</reference>
<evidence type="ECO:0000259" key="1">
    <source>
        <dbReference type="PROSITE" id="PS51186"/>
    </source>
</evidence>